<name>A0A8H6LTX5_9AGAR</name>
<dbReference type="Gene3D" id="3.60.130.30">
    <property type="match status" value="1"/>
</dbReference>
<reference evidence="1 2" key="1">
    <citation type="submission" date="2020-07" db="EMBL/GenBank/DDBJ databases">
        <title>Comparative genomics of pyrophilous fungi reveals a link between fire events and developmental genes.</title>
        <authorList>
            <consortium name="DOE Joint Genome Institute"/>
            <person name="Steindorff A.S."/>
            <person name="Carver A."/>
            <person name="Calhoun S."/>
            <person name="Stillman K."/>
            <person name="Liu H."/>
            <person name="Lipzen A."/>
            <person name="Pangilinan J."/>
            <person name="Labutti K."/>
            <person name="Bruns T.D."/>
            <person name="Grigoriev I.V."/>
        </authorList>
    </citation>
    <scope>NUCLEOTIDE SEQUENCE [LARGE SCALE GENOMIC DNA]</scope>
    <source>
        <strain evidence="1 2">CBS 144469</strain>
    </source>
</reference>
<dbReference type="EMBL" id="JACGCI010000203">
    <property type="protein sequence ID" value="KAF6742084.1"/>
    <property type="molecule type" value="Genomic_DNA"/>
</dbReference>
<evidence type="ECO:0000313" key="1">
    <source>
        <dbReference type="EMBL" id="KAF6742084.1"/>
    </source>
</evidence>
<accession>A0A8H6LTX5</accession>
<sequence>MPRLHAHLACSLAALRKNVIFVDADDRILGGRIDGSQKSDWDAVVAEGARCLREARTYGFEQGLLSDDDVDGRRGPLLALPVGVSTGGGQKKPGNLYQHIRGRSLITDTILQNKGIQRIAGAQSSAFAFLNPKLYKKYTEDLGTLYESDSTLSPNFKNSIFPACSFNCSPESVSIDHYDFGNLSYGFCALTALGNFDWKRGGHLILFELKLVIEFPPGTTCVIPSAAIRHGNTPIQPGEERMSIAQYASGGLFRWVAYGCTTGKVLSKTPAGRKAKANADGAVEQRWVEGLNLYSTTKSLFEDHKILGN</sequence>
<protein>
    <submittedName>
        <fullName evidence="1">Uncharacterized protein</fullName>
    </submittedName>
</protein>
<dbReference type="Proteomes" id="UP000521943">
    <property type="component" value="Unassembled WGS sequence"/>
</dbReference>
<keyword evidence="2" id="KW-1185">Reference proteome</keyword>
<gene>
    <name evidence="1" type="ORF">DFP72DRAFT_831596</name>
</gene>
<comment type="caution">
    <text evidence="1">The sequence shown here is derived from an EMBL/GenBank/DDBJ whole genome shotgun (WGS) entry which is preliminary data.</text>
</comment>
<evidence type="ECO:0000313" key="2">
    <source>
        <dbReference type="Proteomes" id="UP000521943"/>
    </source>
</evidence>
<dbReference type="AlphaFoldDB" id="A0A8H6LTX5"/>
<organism evidence="1 2">
    <name type="scientific">Ephemerocybe angulata</name>
    <dbReference type="NCBI Taxonomy" id="980116"/>
    <lineage>
        <taxon>Eukaryota</taxon>
        <taxon>Fungi</taxon>
        <taxon>Dikarya</taxon>
        <taxon>Basidiomycota</taxon>
        <taxon>Agaricomycotina</taxon>
        <taxon>Agaricomycetes</taxon>
        <taxon>Agaricomycetidae</taxon>
        <taxon>Agaricales</taxon>
        <taxon>Agaricineae</taxon>
        <taxon>Psathyrellaceae</taxon>
        <taxon>Ephemerocybe</taxon>
    </lineage>
</organism>
<dbReference type="OrthoDB" id="3202607at2759"/>
<proteinExistence type="predicted"/>